<name>M5EZG5_9HYPH</name>
<keyword evidence="2" id="KW-1185">Reference proteome</keyword>
<accession>M5EZG5</accession>
<evidence type="ECO:0000313" key="1">
    <source>
        <dbReference type="EMBL" id="CCV09592.1"/>
    </source>
</evidence>
<comment type="caution">
    <text evidence="1">The sequence shown here is derived from an EMBL/GenBank/DDBJ whole genome shotgun (WGS) entry which is preliminary data.</text>
</comment>
<protein>
    <submittedName>
        <fullName evidence="1">Uncharacterized protein</fullName>
    </submittedName>
</protein>
<gene>
    <name evidence="1" type="ORF">MESS2_p80010</name>
</gene>
<dbReference type="STRING" id="1297569.MESS2_p80010"/>
<dbReference type="Proteomes" id="UP000012062">
    <property type="component" value="Unassembled WGS sequence"/>
</dbReference>
<proteinExistence type="predicted"/>
<evidence type="ECO:0000313" key="2">
    <source>
        <dbReference type="Proteomes" id="UP000012062"/>
    </source>
</evidence>
<reference evidence="1 2" key="1">
    <citation type="submission" date="2013-02" db="EMBL/GenBank/DDBJ databases">
        <authorList>
            <person name="Genoscope - CEA"/>
        </authorList>
    </citation>
    <scope>NUCLEOTIDE SEQUENCE [LARGE SCALE GENOMIC DNA]</scope>
    <source>
        <strain evidence="1 2">STM 2683</strain>
    </source>
</reference>
<sequence length="29" mass="3453">MNFWKMAQDNNRFAELLDRVVANRLADTL</sequence>
<dbReference type="AlphaFoldDB" id="M5EZG5"/>
<organism evidence="1 2">
    <name type="scientific">Mesorhizobium metallidurans STM 2683</name>
    <dbReference type="NCBI Taxonomy" id="1297569"/>
    <lineage>
        <taxon>Bacteria</taxon>
        <taxon>Pseudomonadati</taxon>
        <taxon>Pseudomonadota</taxon>
        <taxon>Alphaproteobacteria</taxon>
        <taxon>Hyphomicrobiales</taxon>
        <taxon>Phyllobacteriaceae</taxon>
        <taxon>Mesorhizobium</taxon>
    </lineage>
</organism>
<dbReference type="EMBL" id="CAUM01000190">
    <property type="protein sequence ID" value="CCV09592.1"/>
    <property type="molecule type" value="Genomic_DNA"/>
</dbReference>